<dbReference type="Pfam" id="PF00149">
    <property type="entry name" value="Metallophos"/>
    <property type="match status" value="1"/>
</dbReference>
<evidence type="ECO:0000256" key="11">
    <source>
        <dbReference type="ARBA" id="ARBA00022839"/>
    </source>
</evidence>
<dbReference type="CDD" id="cd00840">
    <property type="entry name" value="MPP_Mre11_N"/>
    <property type="match status" value="1"/>
</dbReference>
<sequence length="661" mass="75205">MTSESTLDDEDTFKILIATDIHLGYMEKDAIRGNDTFETFDEILKCAKQNNVDFILLGGDLFHDNKPSRRTMHKCMELLRKYCMGDQPIMFEILSDQAVNFGNSNFPWVNYLDENLNISIPVFSVHGNHDDPTGADGLCALDLLSCAGLVNHFGRSRSVEKIEISPLLLAKGSSRIALYGIGSMHDERLYRMFINNQVTMLRPREDESSWFNLFVIHQNRSKHGATNYIPEQFLDDFLDLVVWGHEHECKIAPVRNEQQLFYVTQPGSSVVTSLSPGEAVKKHIGLLRVKGRKMNLQKIPLQTVRQFFIQDVVLGDHLDLFNPDHPKVMQKVEAFCQEKVEEMLEEAERERLGNPLAPEKPLIRLRVDYSGGFDAFNTMRFSQKFVDRLANPKDVILFFRHRENKNIKGEESIDFDMLLSRTSSDVMQLRVEDLVKQYFETAEKNVQLSLLTEQGMGKAVQEFVDKEERDAIEELINYQLEKTQRHLTERSVEAVEEKIDEEVRRFRESKKNTAEEDEEVREAISRAKAHRAEHPGDPMLDDDFSISEEGDIAMDSDDSSAPAPSTRGRGRGRARGSRGAAAPFEPKPLGRGRGQRAPAISPVHIVDDSDEDVSVTGVLRPAQRQGPQSHSHMGVNYDDDDDDDEFDPFKSSSSSRGRGRR</sequence>
<dbReference type="InterPro" id="IPR038487">
    <property type="entry name" value="Mre11_capping_dom"/>
</dbReference>
<evidence type="ECO:0000256" key="5">
    <source>
        <dbReference type="ARBA" id="ARBA00022454"/>
    </source>
</evidence>
<keyword evidence="22" id="KW-1185">Reference proteome</keyword>
<keyword evidence="9 16" id="KW-0227">DNA damage</keyword>
<evidence type="ECO:0000313" key="22">
    <source>
        <dbReference type="Proteomes" id="UP000824540"/>
    </source>
</evidence>
<dbReference type="GO" id="GO:0030145">
    <property type="term" value="F:manganese ion binding"/>
    <property type="evidence" value="ECO:0007669"/>
    <property type="project" value="UniProtKB-UniRule"/>
</dbReference>
<feature type="compositionally biased region" description="Acidic residues" evidence="19">
    <location>
        <begin position="637"/>
        <end position="646"/>
    </location>
</feature>
<dbReference type="InterPro" id="IPR003701">
    <property type="entry name" value="Mre11"/>
</dbReference>
<evidence type="ECO:0000313" key="21">
    <source>
        <dbReference type="EMBL" id="KAG9337544.1"/>
    </source>
</evidence>
<evidence type="ECO:0000256" key="14">
    <source>
        <dbReference type="ARBA" id="ARBA00023242"/>
    </source>
</evidence>
<organism evidence="21 22">
    <name type="scientific">Albula glossodonta</name>
    <name type="common">roundjaw bonefish</name>
    <dbReference type="NCBI Taxonomy" id="121402"/>
    <lineage>
        <taxon>Eukaryota</taxon>
        <taxon>Metazoa</taxon>
        <taxon>Chordata</taxon>
        <taxon>Craniata</taxon>
        <taxon>Vertebrata</taxon>
        <taxon>Euteleostomi</taxon>
        <taxon>Actinopterygii</taxon>
        <taxon>Neopterygii</taxon>
        <taxon>Teleostei</taxon>
        <taxon>Albuliformes</taxon>
        <taxon>Albulidae</taxon>
        <taxon>Albula</taxon>
    </lineage>
</organism>
<evidence type="ECO:0000256" key="16">
    <source>
        <dbReference type="PIRNR" id="PIRNR000882"/>
    </source>
</evidence>
<dbReference type="GO" id="GO:0097552">
    <property type="term" value="P:mitochondrial double-strand break repair via homologous recombination"/>
    <property type="evidence" value="ECO:0007669"/>
    <property type="project" value="TreeGrafter"/>
</dbReference>
<dbReference type="GO" id="GO:0042138">
    <property type="term" value="P:meiotic DNA double-strand break formation"/>
    <property type="evidence" value="ECO:0007669"/>
    <property type="project" value="TreeGrafter"/>
</dbReference>
<dbReference type="GO" id="GO:0000723">
    <property type="term" value="P:telomere maintenance"/>
    <property type="evidence" value="ECO:0007669"/>
    <property type="project" value="TreeGrafter"/>
</dbReference>
<keyword evidence="15 16" id="KW-0469">Meiosis</keyword>
<evidence type="ECO:0000256" key="4">
    <source>
        <dbReference type="ARBA" id="ARBA00009028"/>
    </source>
</evidence>
<evidence type="ECO:0000256" key="9">
    <source>
        <dbReference type="ARBA" id="ARBA00022763"/>
    </source>
</evidence>
<dbReference type="SUPFAM" id="SSF56300">
    <property type="entry name" value="Metallo-dependent phosphatases"/>
    <property type="match status" value="1"/>
</dbReference>
<dbReference type="Pfam" id="PF04152">
    <property type="entry name" value="Mre11_DNA_bind"/>
    <property type="match status" value="1"/>
</dbReference>
<keyword evidence="12 16" id="KW-0234">DNA repair</keyword>
<evidence type="ECO:0000256" key="17">
    <source>
        <dbReference type="PIRSR" id="PIRSR000882-1"/>
    </source>
</evidence>
<evidence type="ECO:0000259" key="20">
    <source>
        <dbReference type="SMART" id="SM01347"/>
    </source>
</evidence>
<dbReference type="SMART" id="SM01347">
    <property type="entry name" value="Mre11_DNA_bind"/>
    <property type="match status" value="1"/>
</dbReference>
<dbReference type="GO" id="GO:0031573">
    <property type="term" value="P:mitotic intra-S DNA damage checkpoint signaling"/>
    <property type="evidence" value="ECO:0007669"/>
    <property type="project" value="TreeGrafter"/>
</dbReference>
<dbReference type="GO" id="GO:0035861">
    <property type="term" value="C:site of double-strand break"/>
    <property type="evidence" value="ECO:0007669"/>
    <property type="project" value="TreeGrafter"/>
</dbReference>
<dbReference type="AlphaFoldDB" id="A0A8T2NC42"/>
<dbReference type="Proteomes" id="UP000824540">
    <property type="component" value="Unassembled WGS sequence"/>
</dbReference>
<feature type="region of interest" description="Disordered" evidence="19">
    <location>
        <begin position="508"/>
        <end position="661"/>
    </location>
</feature>
<keyword evidence="5" id="KW-0158">Chromosome</keyword>
<keyword evidence="10 16" id="KW-0378">Hydrolase</keyword>
<keyword evidence="11 16" id="KW-0269">Exonuclease</keyword>
<evidence type="ECO:0000256" key="6">
    <source>
        <dbReference type="ARBA" id="ARBA00022722"/>
    </source>
</evidence>
<reference evidence="21" key="1">
    <citation type="thesis" date="2021" institute="BYU ScholarsArchive" country="Provo, UT, USA">
        <title>Applications of and Algorithms for Genome Assembly and Genomic Analyses with an Emphasis on Marine Teleosts.</title>
        <authorList>
            <person name="Pickett B.D."/>
        </authorList>
    </citation>
    <scope>NUCLEOTIDE SEQUENCE</scope>
    <source>
        <strain evidence="21">HI-2016</strain>
    </source>
</reference>
<evidence type="ECO:0000256" key="1">
    <source>
        <dbReference type="ARBA" id="ARBA00001936"/>
    </source>
</evidence>
<evidence type="ECO:0000256" key="3">
    <source>
        <dbReference type="ARBA" id="ARBA00004286"/>
    </source>
</evidence>
<evidence type="ECO:0000256" key="8">
    <source>
        <dbReference type="ARBA" id="ARBA00022759"/>
    </source>
</evidence>
<keyword evidence="13 16" id="KW-0464">Manganese</keyword>
<dbReference type="FunFam" id="3.60.21.10:FF:000011">
    <property type="entry name" value="Double-strand break repair protein"/>
    <property type="match status" value="1"/>
</dbReference>
<dbReference type="GO" id="GO:0000014">
    <property type="term" value="F:single-stranded DNA endodeoxyribonuclease activity"/>
    <property type="evidence" value="ECO:0007669"/>
    <property type="project" value="TreeGrafter"/>
</dbReference>
<dbReference type="OrthoDB" id="30417at2759"/>
<keyword evidence="8 16" id="KW-0255">Endonuclease</keyword>
<evidence type="ECO:0000256" key="10">
    <source>
        <dbReference type="ARBA" id="ARBA00022801"/>
    </source>
</evidence>
<comment type="cofactor">
    <cofactor evidence="1 16">
        <name>Mn(2+)</name>
        <dbReference type="ChEBI" id="CHEBI:29035"/>
    </cofactor>
</comment>
<feature type="active site" description="Proton donor" evidence="17">
    <location>
        <position position="129"/>
    </location>
</feature>
<dbReference type="InterPro" id="IPR029052">
    <property type="entry name" value="Metallo-depent_PP-like"/>
</dbReference>
<evidence type="ECO:0000256" key="2">
    <source>
        <dbReference type="ARBA" id="ARBA00004123"/>
    </source>
</evidence>
<feature type="compositionally biased region" description="Basic and acidic residues" evidence="19">
    <location>
        <begin position="521"/>
        <end position="536"/>
    </location>
</feature>
<protein>
    <recommendedName>
        <fullName evidence="16">Double-strand break repair protein</fullName>
    </recommendedName>
</protein>
<comment type="function">
    <text evidence="16">Core component of the MRN complex, which plays a central role in double-strand break (DSB) repair, DNA recombination, maintenance of telomere integrity and meiosis. The MRN complex is involved in the repair of DNA double-strand breaks (DSBs) via homologous recombination (HR), an error-free mechanism which primarily occurs during S and G2 phases. The complex (1) mediates the end resection of damaged DNA, which generates proper single-stranded DNA, a key initial steps in HR, and is (2) required for the recruitment of other repair factors and efficient activation of ATM and ATR upon DNA damage. Within the MRN complex, MRE11 possesses both single-strand endonuclease activity and double-strand-specific 3'-5' exonuclease activity. MRE11 first endonucleolytically cleaves the 5' strand at DNA DSB ends to prevent non-homologous end joining (NHEJ) and licence HR. It then generates a single-stranded DNA gap via 3' to 5' exonucleolytic degradation, which is required for single-strand invasion and recombination.</text>
</comment>
<dbReference type="PANTHER" id="PTHR10139:SF1">
    <property type="entry name" value="DOUBLE-STRAND BREAK REPAIR PROTEIN MRE11"/>
    <property type="match status" value="1"/>
</dbReference>
<keyword evidence="14 16" id="KW-0539">Nucleus</keyword>
<comment type="similarity">
    <text evidence="4 16 18">Belongs to the MRE11/RAD32 family.</text>
</comment>
<feature type="domain" description="Mre11 DNA-binding" evidence="20">
    <location>
        <begin position="294"/>
        <end position="463"/>
    </location>
</feature>
<comment type="caution">
    <text evidence="21">The sequence shown here is derived from an EMBL/GenBank/DDBJ whole genome shotgun (WGS) entry which is preliminary data.</text>
</comment>
<dbReference type="GO" id="GO:0030870">
    <property type="term" value="C:Mre11 complex"/>
    <property type="evidence" value="ECO:0007669"/>
    <property type="project" value="UniProtKB-UniRule"/>
</dbReference>
<evidence type="ECO:0000256" key="18">
    <source>
        <dbReference type="RuleBase" id="RU003447"/>
    </source>
</evidence>
<evidence type="ECO:0000256" key="15">
    <source>
        <dbReference type="ARBA" id="ARBA00023254"/>
    </source>
</evidence>
<dbReference type="GO" id="GO:0006303">
    <property type="term" value="P:double-strand break repair via nonhomologous end joining"/>
    <property type="evidence" value="ECO:0007669"/>
    <property type="project" value="TreeGrafter"/>
</dbReference>
<dbReference type="InterPro" id="IPR004843">
    <property type="entry name" value="Calcineurin-like_PHP"/>
</dbReference>
<evidence type="ECO:0000256" key="12">
    <source>
        <dbReference type="ARBA" id="ARBA00023204"/>
    </source>
</evidence>
<dbReference type="PIRSF" id="PIRSF000882">
    <property type="entry name" value="DSB_repair_MRE11"/>
    <property type="match status" value="1"/>
</dbReference>
<evidence type="ECO:0000256" key="7">
    <source>
        <dbReference type="ARBA" id="ARBA00022723"/>
    </source>
</evidence>
<dbReference type="PANTHER" id="PTHR10139">
    <property type="entry name" value="DOUBLE-STRAND BREAK REPAIR PROTEIN MRE11"/>
    <property type="match status" value="1"/>
</dbReference>
<proteinExistence type="inferred from homology"/>
<feature type="compositionally biased region" description="Acidic residues" evidence="19">
    <location>
        <begin position="539"/>
        <end position="558"/>
    </location>
</feature>
<gene>
    <name evidence="21" type="ORF">JZ751_028561</name>
</gene>
<dbReference type="GO" id="GO:0007095">
    <property type="term" value="P:mitotic G2 DNA damage checkpoint signaling"/>
    <property type="evidence" value="ECO:0007669"/>
    <property type="project" value="TreeGrafter"/>
</dbReference>
<dbReference type="InterPro" id="IPR041796">
    <property type="entry name" value="Mre11_N"/>
</dbReference>
<evidence type="ECO:0000256" key="19">
    <source>
        <dbReference type="SAM" id="MobiDB-lite"/>
    </source>
</evidence>
<dbReference type="NCBIfam" id="TIGR00583">
    <property type="entry name" value="mre11"/>
    <property type="match status" value="1"/>
</dbReference>
<dbReference type="Gene3D" id="3.30.110.110">
    <property type="entry name" value="Mre11, capping domain"/>
    <property type="match status" value="1"/>
</dbReference>
<dbReference type="InterPro" id="IPR007281">
    <property type="entry name" value="Mre11_DNA-bd"/>
</dbReference>
<evidence type="ECO:0000256" key="13">
    <source>
        <dbReference type="ARBA" id="ARBA00023211"/>
    </source>
</evidence>
<dbReference type="GO" id="GO:0000724">
    <property type="term" value="P:double-strand break repair via homologous recombination"/>
    <property type="evidence" value="ECO:0007669"/>
    <property type="project" value="TreeGrafter"/>
</dbReference>
<dbReference type="EMBL" id="JAFBMS010000085">
    <property type="protein sequence ID" value="KAG9337544.1"/>
    <property type="molecule type" value="Genomic_DNA"/>
</dbReference>
<dbReference type="Gene3D" id="3.60.21.10">
    <property type="match status" value="1"/>
</dbReference>
<accession>A0A8T2NC42</accession>
<keyword evidence="6 16" id="KW-0540">Nuclease</keyword>
<dbReference type="GO" id="GO:0008296">
    <property type="term" value="F:3'-5'-DNA exonuclease activity"/>
    <property type="evidence" value="ECO:0007669"/>
    <property type="project" value="InterPro"/>
</dbReference>
<name>A0A8T2NC42_9TELE</name>
<keyword evidence="7" id="KW-0479">Metal-binding</keyword>
<comment type="subcellular location">
    <subcellularLocation>
        <location evidence="3">Chromosome</location>
    </subcellularLocation>
    <subcellularLocation>
        <location evidence="2 16">Nucleus</location>
    </subcellularLocation>
</comment>